<dbReference type="EMBL" id="JBHSDV010000001">
    <property type="protein sequence ID" value="MFC4386755.1"/>
    <property type="molecule type" value="Genomic_DNA"/>
</dbReference>
<dbReference type="InterPro" id="IPR016195">
    <property type="entry name" value="Pol/histidinol_Pase-like"/>
</dbReference>
<reference evidence="3" key="1">
    <citation type="journal article" date="2019" name="Int. J. Syst. Evol. Microbiol.">
        <title>The Global Catalogue of Microorganisms (GCM) 10K type strain sequencing project: providing services to taxonomists for standard genome sequencing and annotation.</title>
        <authorList>
            <consortium name="The Broad Institute Genomics Platform"/>
            <consortium name="The Broad Institute Genome Sequencing Center for Infectious Disease"/>
            <person name="Wu L."/>
            <person name="Ma J."/>
        </authorList>
    </citation>
    <scope>NUCLEOTIDE SEQUENCE [LARGE SCALE GENOMIC DNA]</scope>
    <source>
        <strain evidence="3">KACC 14058</strain>
    </source>
</reference>
<organism evidence="2 3">
    <name type="scientific">Gracilibacillus marinus</name>
    <dbReference type="NCBI Taxonomy" id="630535"/>
    <lineage>
        <taxon>Bacteria</taxon>
        <taxon>Bacillati</taxon>
        <taxon>Bacillota</taxon>
        <taxon>Bacilli</taxon>
        <taxon>Bacillales</taxon>
        <taxon>Bacillaceae</taxon>
        <taxon>Gracilibacillus</taxon>
    </lineage>
</organism>
<dbReference type="PANTHER" id="PTHR42924">
    <property type="entry name" value="EXONUCLEASE"/>
    <property type="match status" value="1"/>
</dbReference>
<name>A0ABV8VTZ7_9BACI</name>
<evidence type="ECO:0000259" key="1">
    <source>
        <dbReference type="Pfam" id="PF02811"/>
    </source>
</evidence>
<dbReference type="PANTHER" id="PTHR42924:SF3">
    <property type="entry name" value="POLYMERASE_HISTIDINOL PHOSPHATASE N-TERMINAL DOMAIN-CONTAINING PROTEIN"/>
    <property type="match status" value="1"/>
</dbReference>
<dbReference type="InterPro" id="IPR004013">
    <property type="entry name" value="PHP_dom"/>
</dbReference>
<dbReference type="Gene3D" id="3.20.20.140">
    <property type="entry name" value="Metal-dependent hydrolases"/>
    <property type="match status" value="1"/>
</dbReference>
<gene>
    <name evidence="2" type="ORF">ACFOZ1_02920</name>
</gene>
<dbReference type="RefSeq" id="WP_390195671.1">
    <property type="nucleotide sequence ID" value="NZ_JBHSDV010000001.1"/>
</dbReference>
<dbReference type="Proteomes" id="UP001595880">
    <property type="component" value="Unassembled WGS sequence"/>
</dbReference>
<feature type="domain" description="PHP" evidence="1">
    <location>
        <begin position="4"/>
        <end position="89"/>
    </location>
</feature>
<keyword evidence="3" id="KW-1185">Reference proteome</keyword>
<evidence type="ECO:0000313" key="3">
    <source>
        <dbReference type="Proteomes" id="UP001595880"/>
    </source>
</evidence>
<comment type="caution">
    <text evidence="2">The sequence shown here is derived from an EMBL/GenBank/DDBJ whole genome shotgun (WGS) entry which is preliminary data.</text>
</comment>
<proteinExistence type="predicted"/>
<dbReference type="InterPro" id="IPR052018">
    <property type="entry name" value="PHP_domain"/>
</dbReference>
<protein>
    <submittedName>
        <fullName evidence="2">PHP domain-containing protein</fullName>
    </submittedName>
</protein>
<dbReference type="Pfam" id="PF02811">
    <property type="entry name" value="PHP"/>
    <property type="match status" value="1"/>
</dbReference>
<accession>A0ABV8VTZ7</accession>
<dbReference type="SUPFAM" id="SSF89550">
    <property type="entry name" value="PHP domain-like"/>
    <property type="match status" value="1"/>
</dbReference>
<sequence length="258" mass="29709">MNIDFHSHVKISKKSTFMPEYFQEMMQEAKDSGLTALAMTEHFNTSRFNDVYEYIDANYTYVNNYYDIDGFKLFPGIEVDVKENGHILLIGPREDILAIRARLDNHIDEENFIAFDALMDLANEYNVLKIGGHPFRDSTPLARNISNDQLKKLDALDLNGKDLYSKGIDTCKEELEQLAELINLPIVGGSDTHQFLQYGSIINHFEKNCVTVEEIKQEIKNNHYHFTIANDLQLKVKSATLVKKYMKRYINAKEAVLS</sequence>
<evidence type="ECO:0000313" key="2">
    <source>
        <dbReference type="EMBL" id="MFC4386755.1"/>
    </source>
</evidence>